<organism evidence="3 4">
    <name type="scientific">Lymnaea stagnalis</name>
    <name type="common">Great pond snail</name>
    <name type="synonym">Helix stagnalis</name>
    <dbReference type="NCBI Taxonomy" id="6523"/>
    <lineage>
        <taxon>Eukaryota</taxon>
        <taxon>Metazoa</taxon>
        <taxon>Spiralia</taxon>
        <taxon>Lophotrochozoa</taxon>
        <taxon>Mollusca</taxon>
        <taxon>Gastropoda</taxon>
        <taxon>Heterobranchia</taxon>
        <taxon>Euthyneura</taxon>
        <taxon>Panpulmonata</taxon>
        <taxon>Hygrophila</taxon>
        <taxon>Lymnaeoidea</taxon>
        <taxon>Lymnaeidae</taxon>
        <taxon>Lymnaea</taxon>
    </lineage>
</organism>
<dbReference type="PANTHER" id="PTHR12957">
    <property type="entry name" value="DEAD/H BOX POLYPEPTIDE 26/DICE1-RELATED"/>
    <property type="match status" value="1"/>
</dbReference>
<dbReference type="Proteomes" id="UP001497497">
    <property type="component" value="Unassembled WGS sequence"/>
</dbReference>
<dbReference type="Pfam" id="PF25462">
    <property type="entry name" value="Beta-barrel_INTS6"/>
    <property type="match status" value="1"/>
</dbReference>
<dbReference type="EMBL" id="CAXITT010000913">
    <property type="protein sequence ID" value="CAL1547176.1"/>
    <property type="molecule type" value="Genomic_DNA"/>
</dbReference>
<feature type="region of interest" description="Disordered" evidence="1">
    <location>
        <begin position="665"/>
        <end position="780"/>
    </location>
</feature>
<dbReference type="InterPro" id="IPR002035">
    <property type="entry name" value="VWF_A"/>
</dbReference>
<dbReference type="InterPro" id="IPR051113">
    <property type="entry name" value="Integrator_subunit6"/>
</dbReference>
<evidence type="ECO:0000313" key="4">
    <source>
        <dbReference type="Proteomes" id="UP001497497"/>
    </source>
</evidence>
<dbReference type="InterPro" id="IPR057413">
    <property type="entry name" value="Beta-barrel_INTS6"/>
</dbReference>
<proteinExistence type="predicted"/>
<comment type="caution">
    <text evidence="3">The sequence shown here is derived from an EMBL/GenBank/DDBJ whole genome shotgun (WGS) entry which is preliminary data.</text>
</comment>
<name>A0AAV2IJC2_LYMST</name>
<evidence type="ECO:0000256" key="1">
    <source>
        <dbReference type="SAM" id="MobiDB-lite"/>
    </source>
</evidence>
<dbReference type="InterPro" id="IPR029307">
    <property type="entry name" value="INT_SG_DDX_CT_C"/>
</dbReference>
<dbReference type="GO" id="GO:0032039">
    <property type="term" value="C:integrator complex"/>
    <property type="evidence" value="ECO:0007669"/>
    <property type="project" value="TreeGrafter"/>
</dbReference>
<feature type="domain" description="VWFA" evidence="2">
    <location>
        <begin position="3"/>
        <end position="131"/>
    </location>
</feature>
<dbReference type="Pfam" id="PF13519">
    <property type="entry name" value="VWA_2"/>
    <property type="match status" value="1"/>
</dbReference>
<sequence length="893" mass="100939">MTIILFLVDTSASMNQRTYLGTALIDVAKAAVENFMKSRSRDGSSRWDRYMLLTFEDPPANVKAGWKESHLTFASELKNLRAAGLSTLGPSLKHAFDLLNLNRMTSGIDTYGQGRSPFYNESTIIIVITDGGHLTTPNGVQSELNLPMNSVVPGAELTKEPFRWDQRIFSLVMRLPASVPPDVSAFPFIPSAENTAIDVMCEVTGGRSYAVYSQKMMNAAIESLVQKVQCGVVINFEKFGPDPPPITDAMRMESDANGNAKENLDTNKPIHLDDEDKKLMGLQSSNGHQQQNLAWHSCRRLIYVPRSAQKGHCTGHWPIPEGYWPDITSPTLPPRTAHPVVQFSCQLSDPLVIENLPFDKYELEPSPLTQFILERRQPNTCWQVFVANSSKISDMCHPFGYLKASSTLTTVNLFVMPYNYPVLLPLLDELFKIHNLKPNQQWRQRFENYLKTMPGYYAPNLRRALVRMGAPNLVSDNMDNCLSYSVITYLKKLKNQARIEMDRLNASIGQKPTRHEGIRVNTRSKTSILQRKDFHQLLANLGGNMAGLKQELQQDYSGFTLAVEDPDIKPQFYRNPYDIPRKSLIDQISRMKNNFLRTSINSESLIDLDERHRVAISQMGNYQEVLKKQPPALRELESTPTRMHMFGNPFKVNKQLTVDEAEEAIVIGNSPRKRTASESPPNSPHRKRKPGPLPRDLPYRRPSTSSITPPSSPAPSTVSDSEFESDETPLQIITDSDDDTSSLGSDGEENASVYNHMTSPSQNNSSSHSENGISDHTTVHESVNDSRLLDTLADALIGDKKELQVWSFNRHLKLMINKEVKRPGRNFDRLFQLLNTVQGSFKVQAEFVKDIIYEAQRFKRKTLVQDLEKFIQTIHNCNNTKLNNKFSNKNTYS</sequence>
<dbReference type="FunFam" id="3.40.50.410:FF:000010">
    <property type="entry name" value="Integrator complex subunit 6 like"/>
    <property type="match status" value="1"/>
</dbReference>
<feature type="compositionally biased region" description="Low complexity" evidence="1">
    <location>
        <begin position="702"/>
        <end position="720"/>
    </location>
</feature>
<dbReference type="SUPFAM" id="SSF53300">
    <property type="entry name" value="vWA-like"/>
    <property type="match status" value="1"/>
</dbReference>
<evidence type="ECO:0000259" key="2">
    <source>
        <dbReference type="PROSITE" id="PS50234"/>
    </source>
</evidence>
<reference evidence="3 4" key="1">
    <citation type="submission" date="2024-04" db="EMBL/GenBank/DDBJ databases">
        <authorList>
            <consortium name="Genoscope - CEA"/>
            <person name="William W."/>
        </authorList>
    </citation>
    <scope>NUCLEOTIDE SEQUENCE [LARGE SCALE GENOMIC DNA]</scope>
</reference>
<accession>A0AAV2IJC2</accession>
<dbReference type="PROSITE" id="PS50234">
    <property type="entry name" value="VWFA"/>
    <property type="match status" value="1"/>
</dbReference>
<feature type="compositionally biased region" description="Low complexity" evidence="1">
    <location>
        <begin position="759"/>
        <end position="771"/>
    </location>
</feature>
<dbReference type="InterPro" id="IPR036465">
    <property type="entry name" value="vWFA_dom_sf"/>
</dbReference>
<dbReference type="GO" id="GO:0034472">
    <property type="term" value="P:snRNA 3'-end processing"/>
    <property type="evidence" value="ECO:0007669"/>
    <property type="project" value="TreeGrafter"/>
</dbReference>
<gene>
    <name evidence="3" type="ORF">GSLYS_00020501001</name>
</gene>
<dbReference type="Pfam" id="PF15300">
    <property type="entry name" value="INT_SG_DDX_CT_C"/>
    <property type="match status" value="1"/>
</dbReference>
<evidence type="ECO:0000313" key="3">
    <source>
        <dbReference type="EMBL" id="CAL1547176.1"/>
    </source>
</evidence>
<keyword evidence="4" id="KW-1185">Reference proteome</keyword>
<dbReference type="AlphaFoldDB" id="A0AAV2IJC2"/>
<protein>
    <recommendedName>
        <fullName evidence="2">VWFA domain-containing protein</fullName>
    </recommendedName>
</protein>
<dbReference type="CDD" id="cd00198">
    <property type="entry name" value="vWFA"/>
    <property type="match status" value="1"/>
</dbReference>
<dbReference type="Gene3D" id="3.40.50.410">
    <property type="entry name" value="von Willebrand factor, type A domain"/>
    <property type="match status" value="1"/>
</dbReference>
<dbReference type="PANTHER" id="PTHR12957:SF2">
    <property type="entry name" value="INTEGRATOR COMPLEX SUBUNIT 6"/>
    <property type="match status" value="1"/>
</dbReference>